<keyword evidence="4" id="KW-0732">Signal</keyword>
<gene>
    <name evidence="6" type="ORF">EHQ17_07910</name>
</gene>
<dbReference type="PANTHER" id="PTHR30290">
    <property type="entry name" value="PERIPLASMIC BINDING COMPONENT OF ABC TRANSPORTER"/>
    <property type="match status" value="1"/>
</dbReference>
<dbReference type="SUPFAM" id="SSF53850">
    <property type="entry name" value="Periplasmic binding protein-like II"/>
    <property type="match status" value="1"/>
</dbReference>
<dbReference type="PANTHER" id="PTHR30290:SF10">
    <property type="entry name" value="PERIPLASMIC OLIGOPEPTIDE-BINDING PROTEIN-RELATED"/>
    <property type="match status" value="1"/>
</dbReference>
<dbReference type="Proteomes" id="UP000298277">
    <property type="component" value="Unassembled WGS sequence"/>
</dbReference>
<organism evidence="6 7">
    <name type="scientific">Leptospira gomenensis</name>
    <dbReference type="NCBI Taxonomy" id="2484974"/>
    <lineage>
        <taxon>Bacteria</taxon>
        <taxon>Pseudomonadati</taxon>
        <taxon>Spirochaetota</taxon>
        <taxon>Spirochaetia</taxon>
        <taxon>Leptospirales</taxon>
        <taxon>Leptospiraceae</taxon>
        <taxon>Leptospira</taxon>
    </lineage>
</organism>
<evidence type="ECO:0000313" key="7">
    <source>
        <dbReference type="Proteomes" id="UP000298277"/>
    </source>
</evidence>
<comment type="similarity">
    <text evidence="2">Belongs to the bacterial solute-binding protein 5 family.</text>
</comment>
<dbReference type="GO" id="GO:0015833">
    <property type="term" value="P:peptide transport"/>
    <property type="evidence" value="ECO:0007669"/>
    <property type="project" value="TreeGrafter"/>
</dbReference>
<evidence type="ECO:0000256" key="4">
    <source>
        <dbReference type="ARBA" id="ARBA00022729"/>
    </source>
</evidence>
<proteinExistence type="inferred from homology"/>
<protein>
    <submittedName>
        <fullName evidence="6">ABC transporter substrate-binding protein</fullName>
    </submittedName>
</protein>
<dbReference type="CDD" id="cd00995">
    <property type="entry name" value="PBP2_NikA_DppA_OppA_like"/>
    <property type="match status" value="1"/>
</dbReference>
<dbReference type="InterPro" id="IPR039424">
    <property type="entry name" value="SBP_5"/>
</dbReference>
<keyword evidence="3" id="KW-0813">Transport</keyword>
<dbReference type="RefSeq" id="WP_135591475.1">
    <property type="nucleotide sequence ID" value="NZ_RQEZ01000030.1"/>
</dbReference>
<dbReference type="GO" id="GO:0043190">
    <property type="term" value="C:ATP-binding cassette (ABC) transporter complex"/>
    <property type="evidence" value="ECO:0007669"/>
    <property type="project" value="InterPro"/>
</dbReference>
<accession>A0A5F1YYC1</accession>
<evidence type="ECO:0000256" key="3">
    <source>
        <dbReference type="ARBA" id="ARBA00022448"/>
    </source>
</evidence>
<evidence type="ECO:0000256" key="1">
    <source>
        <dbReference type="ARBA" id="ARBA00004196"/>
    </source>
</evidence>
<dbReference type="OrthoDB" id="9772924at2"/>
<reference evidence="6" key="1">
    <citation type="journal article" date="2019" name="PLoS Negl. Trop. Dis.">
        <title>Revisiting the worldwide diversity of Leptospira species in the environment.</title>
        <authorList>
            <person name="Vincent A.T."/>
            <person name="Schiettekatte O."/>
            <person name="Bourhy P."/>
            <person name="Veyrier F.J."/>
            <person name="Picardeau M."/>
        </authorList>
    </citation>
    <scope>NUCLEOTIDE SEQUENCE [LARGE SCALE GENOMIC DNA]</scope>
    <source>
        <strain evidence="6">201800299</strain>
    </source>
</reference>
<sequence>MERNRLLNTSLPFFTGILLLSLLFSACAPSDADPEELILSLPSDPISLDPLFATDLSSRTLGKFLYPFLFQKTPEGKPAYQLVRSHRLEGSGEIRSLRLSLRSHSLSDGTELGARHVKESLDRLRNTAGPRKIRYSFLKEVNVIGEKDLELRISGGLRQAVDALSLPPAGIVCCRRPGDSEPKPASLETLENNDIVTYPKPGKYVLKEWKKNNYVLLERNPHWRGEPLPKKIRLRILSSASTGLFLFSKGRMDLMRLPNFLLRNPNIRSENLAFRKGGGVQYVAIRANEPCFDLPFRKALNAAVDPDLIVEKLLEGNADRTVGPIPPVHITTSIMKKLFSKSGSENRPEREVSLDAAKEYLKRSSCYPRILEREIDFRMRGDDENNANGAAIVGFLKELGLKVKLRPMEKAALYKENAENKGDLTLLFWYADLPGAWNFIDPLFSGKDKGNGGNRAHYERAELEALFEKARISDSLDPESEISEALKILLREVPWIFLWSPHETFLISEKSKLYPSLTDYL</sequence>
<comment type="caution">
    <text evidence="6">The sequence shown here is derived from an EMBL/GenBank/DDBJ whole genome shotgun (WGS) entry which is preliminary data.</text>
</comment>
<dbReference type="PROSITE" id="PS51257">
    <property type="entry name" value="PROKAR_LIPOPROTEIN"/>
    <property type="match status" value="1"/>
</dbReference>
<dbReference type="Gene3D" id="3.40.190.10">
    <property type="entry name" value="Periplasmic binding protein-like II"/>
    <property type="match status" value="1"/>
</dbReference>
<dbReference type="Pfam" id="PF00496">
    <property type="entry name" value="SBP_bac_5"/>
    <property type="match status" value="1"/>
</dbReference>
<evidence type="ECO:0000313" key="6">
    <source>
        <dbReference type="EMBL" id="TGK34947.1"/>
    </source>
</evidence>
<dbReference type="InterPro" id="IPR030678">
    <property type="entry name" value="Peptide/Ni-bd"/>
</dbReference>
<dbReference type="AlphaFoldDB" id="A0A5F1YYC1"/>
<dbReference type="GO" id="GO:1904680">
    <property type="term" value="F:peptide transmembrane transporter activity"/>
    <property type="evidence" value="ECO:0007669"/>
    <property type="project" value="TreeGrafter"/>
</dbReference>
<keyword evidence="7" id="KW-1185">Reference proteome</keyword>
<evidence type="ECO:0000256" key="2">
    <source>
        <dbReference type="ARBA" id="ARBA00005695"/>
    </source>
</evidence>
<dbReference type="EMBL" id="RQFA01000033">
    <property type="protein sequence ID" value="TGK34947.1"/>
    <property type="molecule type" value="Genomic_DNA"/>
</dbReference>
<dbReference type="GO" id="GO:0030288">
    <property type="term" value="C:outer membrane-bounded periplasmic space"/>
    <property type="evidence" value="ECO:0007669"/>
    <property type="project" value="UniProtKB-ARBA"/>
</dbReference>
<dbReference type="InterPro" id="IPR000914">
    <property type="entry name" value="SBP_5_dom"/>
</dbReference>
<feature type="domain" description="Solute-binding protein family 5" evidence="5">
    <location>
        <begin position="107"/>
        <end position="450"/>
    </location>
</feature>
<dbReference type="PIRSF" id="PIRSF002741">
    <property type="entry name" value="MppA"/>
    <property type="match status" value="1"/>
</dbReference>
<dbReference type="Gene3D" id="3.10.105.10">
    <property type="entry name" value="Dipeptide-binding Protein, Domain 3"/>
    <property type="match status" value="1"/>
</dbReference>
<name>A0A5F1YYC1_9LEPT</name>
<evidence type="ECO:0000259" key="5">
    <source>
        <dbReference type="Pfam" id="PF00496"/>
    </source>
</evidence>
<comment type="subcellular location">
    <subcellularLocation>
        <location evidence="1">Cell envelope</location>
    </subcellularLocation>
</comment>